<dbReference type="EMBL" id="CM001883">
    <property type="protein sequence ID" value="EOY10938.1"/>
    <property type="molecule type" value="Genomic_DNA"/>
</dbReference>
<accession>A0A061F1Y9</accession>
<dbReference type="InParanoid" id="A0A061F1Y9"/>
<dbReference type="HOGENOM" id="CLU_2377011_0_0_1"/>
<proteinExistence type="predicted"/>
<sequence length="95" mass="10759">MCVCVFTPDDVYWLSFVVVTELCDAAEFLWLSKEVFVGGDYYAIVLNSKWHGAVEASIWPMEPPQRRTTAAVEEDGCKLAEREEKTGKREGKTHS</sequence>
<dbReference type="AlphaFoldDB" id="A0A061F1Y9"/>
<name>A0A061F1Y9_THECC</name>
<feature type="compositionally biased region" description="Basic and acidic residues" evidence="1">
    <location>
        <begin position="75"/>
        <end position="95"/>
    </location>
</feature>
<keyword evidence="3" id="KW-1185">Reference proteome</keyword>
<reference evidence="2 3" key="1">
    <citation type="journal article" date="2013" name="Genome Biol.">
        <title>The genome sequence of the most widely cultivated cacao type and its use to identify candidate genes regulating pod color.</title>
        <authorList>
            <person name="Motamayor J.C."/>
            <person name="Mockaitis K."/>
            <person name="Schmutz J."/>
            <person name="Haiminen N."/>
            <person name="Iii D.L."/>
            <person name="Cornejo O."/>
            <person name="Findley S.D."/>
            <person name="Zheng P."/>
            <person name="Utro F."/>
            <person name="Royaert S."/>
            <person name="Saski C."/>
            <person name="Jenkins J."/>
            <person name="Podicheti R."/>
            <person name="Zhao M."/>
            <person name="Scheffler B.E."/>
            <person name="Stack J.C."/>
            <person name="Feltus F.A."/>
            <person name="Mustiga G.M."/>
            <person name="Amores F."/>
            <person name="Phillips W."/>
            <person name="Marelli J.P."/>
            <person name="May G.D."/>
            <person name="Shapiro H."/>
            <person name="Ma J."/>
            <person name="Bustamante C.D."/>
            <person name="Schnell R.J."/>
            <person name="Main D."/>
            <person name="Gilbert D."/>
            <person name="Parida L."/>
            <person name="Kuhn D.N."/>
        </authorList>
    </citation>
    <scope>NUCLEOTIDE SEQUENCE [LARGE SCALE GENOMIC DNA]</scope>
    <source>
        <strain evidence="3">cv. Matina 1-6</strain>
    </source>
</reference>
<feature type="region of interest" description="Disordered" evidence="1">
    <location>
        <begin position="70"/>
        <end position="95"/>
    </location>
</feature>
<gene>
    <name evidence="2" type="ORF">TCM_026203</name>
</gene>
<organism evidence="2 3">
    <name type="scientific">Theobroma cacao</name>
    <name type="common">Cacao</name>
    <name type="synonym">Cocoa</name>
    <dbReference type="NCBI Taxonomy" id="3641"/>
    <lineage>
        <taxon>Eukaryota</taxon>
        <taxon>Viridiplantae</taxon>
        <taxon>Streptophyta</taxon>
        <taxon>Embryophyta</taxon>
        <taxon>Tracheophyta</taxon>
        <taxon>Spermatophyta</taxon>
        <taxon>Magnoliopsida</taxon>
        <taxon>eudicotyledons</taxon>
        <taxon>Gunneridae</taxon>
        <taxon>Pentapetalae</taxon>
        <taxon>rosids</taxon>
        <taxon>malvids</taxon>
        <taxon>Malvales</taxon>
        <taxon>Malvaceae</taxon>
        <taxon>Byttnerioideae</taxon>
        <taxon>Theobroma</taxon>
    </lineage>
</organism>
<evidence type="ECO:0000313" key="3">
    <source>
        <dbReference type="Proteomes" id="UP000026915"/>
    </source>
</evidence>
<dbReference type="Gramene" id="EOY10938">
    <property type="protein sequence ID" value="EOY10938"/>
    <property type="gene ID" value="TCM_026203"/>
</dbReference>
<evidence type="ECO:0000313" key="2">
    <source>
        <dbReference type="EMBL" id="EOY10938.1"/>
    </source>
</evidence>
<evidence type="ECO:0000256" key="1">
    <source>
        <dbReference type="SAM" id="MobiDB-lite"/>
    </source>
</evidence>
<protein>
    <submittedName>
        <fullName evidence="2">Uncharacterized protein</fullName>
    </submittedName>
</protein>
<dbReference type="Proteomes" id="UP000026915">
    <property type="component" value="Chromosome 5"/>
</dbReference>